<evidence type="ECO:0000313" key="9">
    <source>
        <dbReference type="EMBL" id="WAL61668.1"/>
    </source>
</evidence>
<gene>
    <name evidence="9" type="ORF">OXH18_06710</name>
</gene>
<reference evidence="9" key="1">
    <citation type="submission" date="2022-12" db="EMBL/GenBank/DDBJ databases">
        <title>Polyphasic identification of a Novel Hot-Spring Cyanobacterium Ocullathermofonsia sinensis gen nov. sp. nov. and Genomic Insights on its Adaptations to the Thermal Habitat.</title>
        <authorList>
            <person name="Daroch M."/>
            <person name="Tang J."/>
            <person name="Jiang Y."/>
        </authorList>
    </citation>
    <scope>NUCLEOTIDE SEQUENCE</scope>
    <source>
        <strain evidence="9">PKUAC-SCTA174</strain>
    </source>
</reference>
<keyword evidence="6 8" id="KW-0472">Membrane</keyword>
<name>A0A9E9C9J6_9CYAN</name>
<evidence type="ECO:0000256" key="3">
    <source>
        <dbReference type="ARBA" id="ARBA00022475"/>
    </source>
</evidence>
<dbReference type="Gene3D" id="3.30.420.270">
    <property type="match status" value="1"/>
</dbReference>
<protein>
    <submittedName>
        <fullName evidence="9">Biopolymer transporter ExbD</fullName>
    </submittedName>
</protein>
<keyword evidence="3" id="KW-1003">Cell membrane</keyword>
<keyword evidence="10" id="KW-1185">Reference proteome</keyword>
<comment type="subcellular location">
    <subcellularLocation>
        <location evidence="1">Cell membrane</location>
        <topology evidence="1">Single-pass membrane protein</topology>
    </subcellularLocation>
    <subcellularLocation>
        <location evidence="7">Cell membrane</location>
        <topology evidence="7">Single-pass type II membrane protein</topology>
    </subcellularLocation>
</comment>
<dbReference type="AlphaFoldDB" id="A0A9E9C9J6"/>
<evidence type="ECO:0000256" key="1">
    <source>
        <dbReference type="ARBA" id="ARBA00004162"/>
    </source>
</evidence>
<dbReference type="RefSeq" id="WP_268611689.1">
    <property type="nucleotide sequence ID" value="NZ_CP113797.1"/>
</dbReference>
<organism evidence="9 10">
    <name type="scientific">Thermocoleostomius sinensis A174</name>
    <dbReference type="NCBI Taxonomy" id="2016057"/>
    <lineage>
        <taxon>Bacteria</taxon>
        <taxon>Bacillati</taxon>
        <taxon>Cyanobacteriota</taxon>
        <taxon>Cyanophyceae</taxon>
        <taxon>Oculatellales</taxon>
        <taxon>Oculatellaceae</taxon>
        <taxon>Thermocoleostomius</taxon>
    </lineage>
</organism>
<feature type="transmembrane region" description="Helical" evidence="8">
    <location>
        <begin position="20"/>
        <end position="38"/>
    </location>
</feature>
<dbReference type="KEGG" id="tsin:OXH18_06710"/>
<dbReference type="GO" id="GO:0005886">
    <property type="term" value="C:plasma membrane"/>
    <property type="evidence" value="ECO:0007669"/>
    <property type="project" value="UniProtKB-SubCell"/>
</dbReference>
<evidence type="ECO:0000256" key="4">
    <source>
        <dbReference type="ARBA" id="ARBA00022692"/>
    </source>
</evidence>
<dbReference type="InterPro" id="IPR003400">
    <property type="entry name" value="ExbD"/>
</dbReference>
<dbReference type="GO" id="GO:0022857">
    <property type="term" value="F:transmembrane transporter activity"/>
    <property type="evidence" value="ECO:0007669"/>
    <property type="project" value="InterPro"/>
</dbReference>
<dbReference type="Proteomes" id="UP001163152">
    <property type="component" value="Chromosome"/>
</dbReference>
<proteinExistence type="inferred from homology"/>
<evidence type="ECO:0000256" key="5">
    <source>
        <dbReference type="ARBA" id="ARBA00022989"/>
    </source>
</evidence>
<sequence length="144" mass="15871">MRFKHRQQGSDLPEVNLVPMMDVLMTVLTFFIIVSMTLRGQQLANVRLPETDGAGGVPAEETEATVTLVVGLNAENEILINNQPVTTTQLTQQIQQFLSENPQGMVLLKADRGLRFSQVSQVLKTMRDIGGSQVSLAFDRSEAN</sequence>
<dbReference type="Pfam" id="PF02472">
    <property type="entry name" value="ExbD"/>
    <property type="match status" value="1"/>
</dbReference>
<dbReference type="PANTHER" id="PTHR30558">
    <property type="entry name" value="EXBD MEMBRANE COMPONENT OF PMF-DRIVEN MACROMOLECULE IMPORT SYSTEM"/>
    <property type="match status" value="1"/>
</dbReference>
<dbReference type="GO" id="GO:0015031">
    <property type="term" value="P:protein transport"/>
    <property type="evidence" value="ECO:0007669"/>
    <property type="project" value="UniProtKB-KW"/>
</dbReference>
<evidence type="ECO:0000256" key="6">
    <source>
        <dbReference type="ARBA" id="ARBA00023136"/>
    </source>
</evidence>
<keyword evidence="4 7" id="KW-0812">Transmembrane</keyword>
<keyword evidence="7" id="KW-0813">Transport</keyword>
<evidence type="ECO:0000256" key="7">
    <source>
        <dbReference type="RuleBase" id="RU003879"/>
    </source>
</evidence>
<evidence type="ECO:0000256" key="2">
    <source>
        <dbReference type="ARBA" id="ARBA00005811"/>
    </source>
</evidence>
<comment type="similarity">
    <text evidence="2 7">Belongs to the ExbD/TolR family.</text>
</comment>
<dbReference type="EMBL" id="CP113797">
    <property type="protein sequence ID" value="WAL61668.1"/>
    <property type="molecule type" value="Genomic_DNA"/>
</dbReference>
<keyword evidence="5 8" id="KW-1133">Transmembrane helix</keyword>
<dbReference type="PANTHER" id="PTHR30558:SF3">
    <property type="entry name" value="BIOPOLYMER TRANSPORT PROTEIN EXBD-RELATED"/>
    <property type="match status" value="1"/>
</dbReference>
<evidence type="ECO:0000313" key="10">
    <source>
        <dbReference type="Proteomes" id="UP001163152"/>
    </source>
</evidence>
<keyword evidence="7" id="KW-0653">Protein transport</keyword>
<accession>A0A9E9C9J6</accession>
<evidence type="ECO:0000256" key="8">
    <source>
        <dbReference type="SAM" id="Phobius"/>
    </source>
</evidence>